<dbReference type="Gene3D" id="3.30.70.1060">
    <property type="entry name" value="Dimeric alpha+beta barrel"/>
    <property type="match status" value="1"/>
</dbReference>
<dbReference type="EMBL" id="CAJNOL010000118">
    <property type="protein sequence ID" value="CAF0860724.1"/>
    <property type="molecule type" value="Genomic_DNA"/>
</dbReference>
<name>A0A813WQJ6_9BILA</name>
<keyword evidence="2" id="KW-1185">Reference proteome</keyword>
<proteinExistence type="predicted"/>
<evidence type="ECO:0000313" key="1">
    <source>
        <dbReference type="EMBL" id="CAF0860724.1"/>
    </source>
</evidence>
<organism evidence="1 2">
    <name type="scientific">Rotaria sordida</name>
    <dbReference type="NCBI Taxonomy" id="392033"/>
    <lineage>
        <taxon>Eukaryota</taxon>
        <taxon>Metazoa</taxon>
        <taxon>Spiralia</taxon>
        <taxon>Gnathifera</taxon>
        <taxon>Rotifera</taxon>
        <taxon>Eurotatoria</taxon>
        <taxon>Bdelloidea</taxon>
        <taxon>Philodinida</taxon>
        <taxon>Philodinidae</taxon>
        <taxon>Rotaria</taxon>
    </lineage>
</organism>
<dbReference type="SUPFAM" id="SSF54909">
    <property type="entry name" value="Dimeric alpha+beta barrel"/>
    <property type="match status" value="1"/>
</dbReference>
<dbReference type="Proteomes" id="UP000663870">
    <property type="component" value="Unassembled WGS sequence"/>
</dbReference>
<evidence type="ECO:0000313" key="2">
    <source>
        <dbReference type="Proteomes" id="UP000663870"/>
    </source>
</evidence>
<accession>A0A813WQJ6</accession>
<comment type="caution">
    <text evidence="1">The sequence shown here is derived from an EMBL/GenBank/DDBJ whole genome shotgun (WGS) entry which is preliminary data.</text>
</comment>
<gene>
    <name evidence="1" type="ORF">JXQ802_LOCUS7174</name>
</gene>
<protein>
    <recommendedName>
        <fullName evidence="3">YCII-related domain-containing protein</fullName>
    </recommendedName>
</protein>
<dbReference type="InterPro" id="IPR011008">
    <property type="entry name" value="Dimeric_a/b-barrel"/>
</dbReference>
<evidence type="ECO:0008006" key="3">
    <source>
        <dbReference type="Google" id="ProtNLM"/>
    </source>
</evidence>
<dbReference type="AlphaFoldDB" id="A0A813WQJ6"/>
<reference evidence="1" key="1">
    <citation type="submission" date="2021-02" db="EMBL/GenBank/DDBJ databases">
        <authorList>
            <person name="Nowell W R."/>
        </authorList>
    </citation>
    <scope>NUCLEOTIDE SEQUENCE</scope>
</reference>
<sequence>MPKSKRKVLVLHYFFNNDDFLKKRNEIRPAHLSYLRQHSNHNGNKVEFKVAESLDGKSFYWPLTTHHNEIMRFMQEDPYYTEGLVRDVTIYMHTIIEKCSS</sequence>